<dbReference type="GO" id="GO:0008081">
    <property type="term" value="F:phosphoric diester hydrolase activity"/>
    <property type="evidence" value="ECO:0007669"/>
    <property type="project" value="InterPro"/>
</dbReference>
<dbReference type="SUPFAM" id="SSF51695">
    <property type="entry name" value="PLC-like phosphodiesterases"/>
    <property type="match status" value="1"/>
</dbReference>
<accession>A0AAE1MJU9</accession>
<proteinExistence type="predicted"/>
<protein>
    <recommendedName>
        <fullName evidence="1">Phosphatidylinositol-specific phospholipase C X domain-containing protein</fullName>
    </recommendedName>
</protein>
<dbReference type="PROSITE" id="PS50007">
    <property type="entry name" value="PIPLC_X_DOMAIN"/>
    <property type="match status" value="1"/>
</dbReference>
<dbReference type="GO" id="GO:0006629">
    <property type="term" value="P:lipid metabolic process"/>
    <property type="evidence" value="ECO:0007669"/>
    <property type="project" value="InterPro"/>
</dbReference>
<dbReference type="Gene3D" id="3.20.20.190">
    <property type="entry name" value="Phosphatidylinositol (PI) phosphodiesterase"/>
    <property type="match status" value="1"/>
</dbReference>
<gene>
    <name evidence="2" type="ORF">QN277_024721</name>
</gene>
<evidence type="ECO:0000313" key="3">
    <source>
        <dbReference type="Proteomes" id="UP001293593"/>
    </source>
</evidence>
<dbReference type="AlphaFoldDB" id="A0AAE1MJU9"/>
<evidence type="ECO:0000313" key="2">
    <source>
        <dbReference type="EMBL" id="KAK4268014.1"/>
    </source>
</evidence>
<reference evidence="2" key="1">
    <citation type="submission" date="2023-10" db="EMBL/GenBank/DDBJ databases">
        <title>Chromosome-level genome of the transformable northern wattle, Acacia crassicarpa.</title>
        <authorList>
            <person name="Massaro I."/>
            <person name="Sinha N.R."/>
            <person name="Poethig S."/>
            <person name="Leichty A.R."/>
        </authorList>
    </citation>
    <scope>NUCLEOTIDE SEQUENCE</scope>
    <source>
        <strain evidence="2">Acra3RX</strain>
        <tissue evidence="2">Leaf</tissue>
    </source>
</reference>
<evidence type="ECO:0000259" key="1">
    <source>
        <dbReference type="Pfam" id="PF00388"/>
    </source>
</evidence>
<organism evidence="2 3">
    <name type="scientific">Acacia crassicarpa</name>
    <name type="common">northern wattle</name>
    <dbReference type="NCBI Taxonomy" id="499986"/>
    <lineage>
        <taxon>Eukaryota</taxon>
        <taxon>Viridiplantae</taxon>
        <taxon>Streptophyta</taxon>
        <taxon>Embryophyta</taxon>
        <taxon>Tracheophyta</taxon>
        <taxon>Spermatophyta</taxon>
        <taxon>Magnoliopsida</taxon>
        <taxon>eudicotyledons</taxon>
        <taxon>Gunneridae</taxon>
        <taxon>Pentapetalae</taxon>
        <taxon>rosids</taxon>
        <taxon>fabids</taxon>
        <taxon>Fabales</taxon>
        <taxon>Fabaceae</taxon>
        <taxon>Caesalpinioideae</taxon>
        <taxon>mimosoid clade</taxon>
        <taxon>Acacieae</taxon>
        <taxon>Acacia</taxon>
    </lineage>
</organism>
<dbReference type="InterPro" id="IPR017946">
    <property type="entry name" value="PLC-like_Pdiesterase_TIM-brl"/>
</dbReference>
<comment type="caution">
    <text evidence="2">The sequence shown here is derived from an EMBL/GenBank/DDBJ whole genome shotgun (WGS) entry which is preliminary data.</text>
</comment>
<dbReference type="Pfam" id="PF00388">
    <property type="entry name" value="PI-PLC-X"/>
    <property type="match status" value="1"/>
</dbReference>
<sequence>MLGVLCTRNQIFGEALYYPESDGMAEFPSPESLKGRILISTKPPKEYLESECSSPTGQMDEPETDCKVHSEEYSQDFPERNTCLLQISDHILGGIMEVRWRKISCNLFKQRRVNCPMEKVMSPYLTFSLHLTFTYL</sequence>
<keyword evidence="3" id="KW-1185">Reference proteome</keyword>
<feature type="domain" description="Phosphatidylinositol-specific phospholipase C X" evidence="1">
    <location>
        <begin position="9"/>
        <end position="42"/>
    </location>
</feature>
<dbReference type="EMBL" id="JAWXYG010000007">
    <property type="protein sequence ID" value="KAK4268014.1"/>
    <property type="molecule type" value="Genomic_DNA"/>
</dbReference>
<dbReference type="InterPro" id="IPR000909">
    <property type="entry name" value="PLipase_C_PInositol-sp_X_dom"/>
</dbReference>
<dbReference type="Proteomes" id="UP001293593">
    <property type="component" value="Unassembled WGS sequence"/>
</dbReference>
<name>A0AAE1MJU9_9FABA</name>